<evidence type="ECO:0000313" key="3">
    <source>
        <dbReference type="Proteomes" id="UP000221165"/>
    </source>
</evidence>
<dbReference type="Proteomes" id="UP000221165">
    <property type="component" value="Unassembled WGS sequence"/>
</dbReference>
<name>A0A2C6KYH3_9APIC</name>
<dbReference type="EMBL" id="MIGC01001842">
    <property type="protein sequence ID" value="PHJ22067.1"/>
    <property type="molecule type" value="Genomic_DNA"/>
</dbReference>
<evidence type="ECO:0000313" key="2">
    <source>
        <dbReference type="EMBL" id="PHJ22067.1"/>
    </source>
</evidence>
<keyword evidence="3" id="KW-1185">Reference proteome</keyword>
<dbReference type="AlphaFoldDB" id="A0A2C6KYH3"/>
<reference evidence="2 3" key="1">
    <citation type="journal article" date="2017" name="Int. J. Parasitol.">
        <title>The genome of the protozoan parasite Cystoisospora suis and a reverse vaccinology approach to identify vaccine candidates.</title>
        <authorList>
            <person name="Palmieri N."/>
            <person name="Shrestha A."/>
            <person name="Ruttkowski B."/>
            <person name="Beck T."/>
            <person name="Vogl C."/>
            <person name="Tomley F."/>
            <person name="Blake D.P."/>
            <person name="Joachim A."/>
        </authorList>
    </citation>
    <scope>NUCLEOTIDE SEQUENCE [LARGE SCALE GENOMIC DNA]</scope>
    <source>
        <strain evidence="2 3">Wien I</strain>
    </source>
</reference>
<sequence length="53" mass="6111">KEKATENDHVHAHAKKNTHITLHAMSSLRNRLHFSPLFFSLSLSFLCLFFSLS</sequence>
<dbReference type="VEuPathDB" id="ToxoDB:CSUI_004084"/>
<protein>
    <submittedName>
        <fullName evidence="2">Uncharacterized protein</fullName>
    </submittedName>
</protein>
<accession>A0A2C6KYH3</accession>
<keyword evidence="1" id="KW-1133">Transmembrane helix</keyword>
<dbReference type="RefSeq" id="XP_067923744.1">
    <property type="nucleotide sequence ID" value="XM_068064279.1"/>
</dbReference>
<keyword evidence="1" id="KW-0472">Membrane</keyword>
<feature type="transmembrane region" description="Helical" evidence="1">
    <location>
        <begin position="32"/>
        <end position="52"/>
    </location>
</feature>
<proteinExistence type="predicted"/>
<dbReference type="GeneID" id="94427490"/>
<comment type="caution">
    <text evidence="2">The sequence shown here is derived from an EMBL/GenBank/DDBJ whole genome shotgun (WGS) entry which is preliminary data.</text>
</comment>
<organism evidence="2 3">
    <name type="scientific">Cystoisospora suis</name>
    <dbReference type="NCBI Taxonomy" id="483139"/>
    <lineage>
        <taxon>Eukaryota</taxon>
        <taxon>Sar</taxon>
        <taxon>Alveolata</taxon>
        <taxon>Apicomplexa</taxon>
        <taxon>Conoidasida</taxon>
        <taxon>Coccidia</taxon>
        <taxon>Eucoccidiorida</taxon>
        <taxon>Eimeriorina</taxon>
        <taxon>Sarcocystidae</taxon>
        <taxon>Cystoisospora</taxon>
    </lineage>
</organism>
<keyword evidence="1" id="KW-0812">Transmembrane</keyword>
<evidence type="ECO:0000256" key="1">
    <source>
        <dbReference type="SAM" id="Phobius"/>
    </source>
</evidence>
<gene>
    <name evidence="2" type="ORF">CSUI_004084</name>
</gene>
<feature type="non-terminal residue" evidence="2">
    <location>
        <position position="1"/>
    </location>
</feature>